<dbReference type="Pfam" id="PF10442">
    <property type="entry name" value="FIST_C"/>
    <property type="match status" value="1"/>
</dbReference>
<protein>
    <recommendedName>
        <fullName evidence="5">FIST C-domain domain-containing protein</fullName>
    </recommendedName>
</protein>
<dbReference type="eggNOG" id="COG3287">
    <property type="taxonomic scope" value="Bacteria"/>
</dbReference>
<dbReference type="InterPro" id="IPR013702">
    <property type="entry name" value="FIST_domain_N"/>
</dbReference>
<dbReference type="SMART" id="SM00897">
    <property type="entry name" value="FIST"/>
    <property type="match status" value="1"/>
</dbReference>
<gene>
    <name evidence="3" type="ordered locus">Sfum_2659</name>
</gene>
<organism evidence="3 4">
    <name type="scientific">Syntrophobacter fumaroxidans (strain DSM 10017 / MPOB)</name>
    <dbReference type="NCBI Taxonomy" id="335543"/>
    <lineage>
        <taxon>Bacteria</taxon>
        <taxon>Pseudomonadati</taxon>
        <taxon>Thermodesulfobacteriota</taxon>
        <taxon>Syntrophobacteria</taxon>
        <taxon>Syntrophobacterales</taxon>
        <taxon>Syntrophobacteraceae</taxon>
        <taxon>Syntrophobacter</taxon>
    </lineage>
</organism>
<evidence type="ECO:0000259" key="2">
    <source>
        <dbReference type="SMART" id="SM01204"/>
    </source>
</evidence>
<feature type="domain" description="FIST" evidence="1">
    <location>
        <begin position="32"/>
        <end position="236"/>
    </location>
</feature>
<dbReference type="AlphaFoldDB" id="A0LLN5"/>
<dbReference type="PANTHER" id="PTHR40252:SF2">
    <property type="entry name" value="BLR0328 PROTEIN"/>
    <property type="match status" value="1"/>
</dbReference>
<feature type="domain" description="FIST C-domain" evidence="2">
    <location>
        <begin position="237"/>
        <end position="387"/>
    </location>
</feature>
<evidence type="ECO:0008006" key="5">
    <source>
        <dbReference type="Google" id="ProtNLM"/>
    </source>
</evidence>
<evidence type="ECO:0000259" key="1">
    <source>
        <dbReference type="SMART" id="SM00897"/>
    </source>
</evidence>
<proteinExistence type="predicted"/>
<dbReference type="Proteomes" id="UP000001784">
    <property type="component" value="Chromosome"/>
</dbReference>
<dbReference type="HOGENOM" id="CLU_666716_0_0_7"/>
<dbReference type="PANTHER" id="PTHR40252">
    <property type="entry name" value="BLR0328 PROTEIN"/>
    <property type="match status" value="1"/>
</dbReference>
<dbReference type="InParanoid" id="A0LLN5"/>
<dbReference type="InterPro" id="IPR019494">
    <property type="entry name" value="FIST_C"/>
</dbReference>
<dbReference type="EMBL" id="CP000478">
    <property type="protein sequence ID" value="ABK18337.1"/>
    <property type="molecule type" value="Genomic_DNA"/>
</dbReference>
<sequence length="406" mass="43448">MKAGVGYSNGENSYSCGKAAAEGAVQTGGIRRPGLVFAFCHGNHDHRAFLGGLRSVVGDSVPVVGGSSIGVITNNDLSYERFPTGVAVLEAGGINCRVGSAGDVNLDERAAGKKLAERFALIEKDRLFLLFYDSIKAPSDGRGPPLLNASTPLIEGVASGLDSRIPIIGAGLLGDYGFGPTQQFCGSHVSSQSAVGVSLDVDFHVRIMHGCTPLDGVYRSITKMEGSTIYELDGRPIVEVIDELYGNTEWRKSYPVALLTLGQNHGPRFGAYREDRYVNRLITGVLPDGRGVNIFEPDFECGSEIQFMLRDSGKMIKSARKNSSGLMRHITEEAGRKPLFGLYIDCAGRSGGCSNTASEEAAEVQDVFNRYGVPLLGFYSGVEIAPLLRRSRGLDWTGVLLVLTGE</sequence>
<name>A0LLN5_SYNFM</name>
<dbReference type="Pfam" id="PF08495">
    <property type="entry name" value="FIST"/>
    <property type="match status" value="1"/>
</dbReference>
<keyword evidence="4" id="KW-1185">Reference proteome</keyword>
<dbReference type="KEGG" id="sfu:Sfum_2659"/>
<dbReference type="RefSeq" id="WP_011699504.1">
    <property type="nucleotide sequence ID" value="NC_008554.1"/>
</dbReference>
<dbReference type="SMART" id="SM01204">
    <property type="entry name" value="FIST_C"/>
    <property type="match status" value="1"/>
</dbReference>
<evidence type="ECO:0000313" key="3">
    <source>
        <dbReference type="EMBL" id="ABK18337.1"/>
    </source>
</evidence>
<evidence type="ECO:0000313" key="4">
    <source>
        <dbReference type="Proteomes" id="UP000001784"/>
    </source>
</evidence>
<reference evidence="3 4" key="1">
    <citation type="submission" date="2006-10" db="EMBL/GenBank/DDBJ databases">
        <title>Complete sequence of Syntrophobacter fumaroxidans MPOB.</title>
        <authorList>
            <consortium name="US DOE Joint Genome Institute"/>
            <person name="Copeland A."/>
            <person name="Lucas S."/>
            <person name="Lapidus A."/>
            <person name="Barry K."/>
            <person name="Detter J.C."/>
            <person name="Glavina del Rio T."/>
            <person name="Hammon N."/>
            <person name="Israni S."/>
            <person name="Pitluck S."/>
            <person name="Goltsman E.G."/>
            <person name="Martinez M."/>
            <person name="Schmutz J."/>
            <person name="Larimer F."/>
            <person name="Land M."/>
            <person name="Hauser L."/>
            <person name="Kyrpides N."/>
            <person name="Kim E."/>
            <person name="Boone D.R."/>
            <person name="Brockman F."/>
            <person name="Culley D."/>
            <person name="Ferry J."/>
            <person name="Gunsalus R."/>
            <person name="McInerney M.J."/>
            <person name="Morrison M."/>
            <person name="Plugge C."/>
            <person name="Rohlin L."/>
            <person name="Scholten J."/>
            <person name="Sieber J."/>
            <person name="Stams A.J.M."/>
            <person name="Worm P."/>
            <person name="Henstra A.M."/>
            <person name="Richardson P."/>
        </authorList>
    </citation>
    <scope>NUCLEOTIDE SEQUENCE [LARGE SCALE GENOMIC DNA]</scope>
    <source>
        <strain evidence="4">DSM 10017 / MPOB</strain>
    </source>
</reference>
<accession>A0LLN5</accession>
<dbReference type="STRING" id="335543.Sfum_2659"/>